<evidence type="ECO:0000313" key="2">
    <source>
        <dbReference type="Proteomes" id="UP000249057"/>
    </source>
</evidence>
<accession>A0ACD1GLF5</accession>
<evidence type="ECO:0000313" key="1">
    <source>
        <dbReference type="EMBL" id="RAH50082.1"/>
    </source>
</evidence>
<gene>
    <name evidence="1" type="ORF">BO95DRAFT_380649</name>
</gene>
<organism evidence="1 2">
    <name type="scientific">Aspergillus brunneoviolaceus CBS 621.78</name>
    <dbReference type="NCBI Taxonomy" id="1450534"/>
    <lineage>
        <taxon>Eukaryota</taxon>
        <taxon>Fungi</taxon>
        <taxon>Dikarya</taxon>
        <taxon>Ascomycota</taxon>
        <taxon>Pezizomycotina</taxon>
        <taxon>Eurotiomycetes</taxon>
        <taxon>Eurotiomycetidae</taxon>
        <taxon>Eurotiales</taxon>
        <taxon>Aspergillaceae</taxon>
        <taxon>Aspergillus</taxon>
        <taxon>Aspergillus subgen. Circumdati</taxon>
    </lineage>
</organism>
<proteinExistence type="predicted"/>
<sequence>MDLANTLIRSVVRAFYETRHILVVDALFIHSVLHAEDLAFLLGMQQKDLRKLCAKLREDRLISVSTRAEIRDGSTRPVNREYYYIPLHPVVDAIKYKVSKLTSTIKAQYTPSEERKEYVCLRCGAEWTELDVLSLYSEEGFECQNCGAILERTEDVKGTEGIDRTGHEKNSKLMNQLDPMLKLLKQIDSVEVPPNDFDTAWDHKVDVVRNQQTNPTRASVVVPSKNHPESVRGNTKTDATALEISLTSSEEKSAAEQAAEAARKAAVEKQNALPVWHTHSTVSTAAGSNLPLVKTETDDADIKPIIKDEDEDRKPDVDGLDDKVAAYYAEMEREKALQAQQDASSDDDEDDEDDEFDEEFEDVGGVSASETTSAASPAVAGGGAGSLGPTSAPKPTTTITTTITTTTTAQTTAGIKRELETDSSFASATQTSVASPATDGGGPAAKKVKVEPDIKKEESDEDDDEEFEDV</sequence>
<dbReference type="Proteomes" id="UP000249057">
    <property type="component" value="Unassembled WGS sequence"/>
</dbReference>
<protein>
    <submittedName>
        <fullName evidence="1">Uncharacterized protein</fullName>
    </submittedName>
</protein>
<name>A0ACD1GLF5_9EURO</name>
<reference evidence="1" key="1">
    <citation type="submission" date="2018-02" db="EMBL/GenBank/DDBJ databases">
        <title>The genomes of Aspergillus section Nigri reveals drivers in fungal speciation.</title>
        <authorList>
            <consortium name="DOE Joint Genome Institute"/>
            <person name="Vesth T.C."/>
            <person name="Nybo J."/>
            <person name="Theobald S."/>
            <person name="Brandl J."/>
            <person name="Frisvad J.C."/>
            <person name="Nielsen K.F."/>
            <person name="Lyhne E.K."/>
            <person name="Kogle M.E."/>
            <person name="Kuo A."/>
            <person name="Riley R."/>
            <person name="Clum A."/>
            <person name="Nolan M."/>
            <person name="Lipzen A."/>
            <person name="Salamov A."/>
            <person name="Henrissat B."/>
            <person name="Wiebenga A."/>
            <person name="De vries R.P."/>
            <person name="Grigoriev I.V."/>
            <person name="Mortensen U.H."/>
            <person name="Andersen M.R."/>
            <person name="Baker S.E."/>
        </authorList>
    </citation>
    <scope>NUCLEOTIDE SEQUENCE</scope>
    <source>
        <strain evidence="1">CBS 621.78</strain>
    </source>
</reference>
<dbReference type="EMBL" id="KZ825315">
    <property type="protein sequence ID" value="RAH50082.1"/>
    <property type="molecule type" value="Genomic_DNA"/>
</dbReference>
<keyword evidence="2" id="KW-1185">Reference proteome</keyword>